<proteinExistence type="predicted"/>
<dbReference type="AlphaFoldDB" id="A0A0F9K951"/>
<protein>
    <submittedName>
        <fullName evidence="1">Uncharacterized protein</fullName>
    </submittedName>
</protein>
<sequence length="77" mass="8669">MESFLLTLPSGMRVRHLVDERSVELSGIIFLHHELSIAQVKSFVGIGNRHWLLLRLLVHHVLGSSVGVRTASLCHYV</sequence>
<accession>A0A0F9K951</accession>
<dbReference type="EMBL" id="LAZR01008484">
    <property type="protein sequence ID" value="KKM78488.1"/>
    <property type="molecule type" value="Genomic_DNA"/>
</dbReference>
<gene>
    <name evidence="1" type="ORF">LCGC14_1359490</name>
</gene>
<reference evidence="1" key="1">
    <citation type="journal article" date="2015" name="Nature">
        <title>Complex archaea that bridge the gap between prokaryotes and eukaryotes.</title>
        <authorList>
            <person name="Spang A."/>
            <person name="Saw J.H."/>
            <person name="Jorgensen S.L."/>
            <person name="Zaremba-Niedzwiedzka K."/>
            <person name="Martijn J."/>
            <person name="Lind A.E."/>
            <person name="van Eijk R."/>
            <person name="Schleper C."/>
            <person name="Guy L."/>
            <person name="Ettema T.J."/>
        </authorList>
    </citation>
    <scope>NUCLEOTIDE SEQUENCE</scope>
</reference>
<evidence type="ECO:0000313" key="1">
    <source>
        <dbReference type="EMBL" id="KKM78488.1"/>
    </source>
</evidence>
<organism evidence="1">
    <name type="scientific">marine sediment metagenome</name>
    <dbReference type="NCBI Taxonomy" id="412755"/>
    <lineage>
        <taxon>unclassified sequences</taxon>
        <taxon>metagenomes</taxon>
        <taxon>ecological metagenomes</taxon>
    </lineage>
</organism>
<comment type="caution">
    <text evidence="1">The sequence shown here is derived from an EMBL/GenBank/DDBJ whole genome shotgun (WGS) entry which is preliminary data.</text>
</comment>
<name>A0A0F9K951_9ZZZZ</name>